<evidence type="ECO:0000256" key="3">
    <source>
        <dbReference type="SAM" id="MobiDB-lite"/>
    </source>
</evidence>
<feature type="domain" description="Helicase C-terminal" evidence="6">
    <location>
        <begin position="979"/>
        <end position="1131"/>
    </location>
</feature>
<dbReference type="Gene3D" id="3.40.50.300">
    <property type="entry name" value="P-loop containing nucleotide triphosphate hydrolases"/>
    <property type="match status" value="1"/>
</dbReference>
<dbReference type="RefSeq" id="WP_145208406.1">
    <property type="nucleotide sequence ID" value="NZ_CP036432.1"/>
</dbReference>
<evidence type="ECO:0000313" key="7">
    <source>
        <dbReference type="EMBL" id="QDV82493.1"/>
    </source>
</evidence>
<dbReference type="SMART" id="SM00490">
    <property type="entry name" value="HELICc"/>
    <property type="match status" value="1"/>
</dbReference>
<feature type="region of interest" description="Disordered" evidence="3">
    <location>
        <begin position="116"/>
        <end position="152"/>
    </location>
</feature>
<dbReference type="InterPro" id="IPR001650">
    <property type="entry name" value="Helicase_C-like"/>
</dbReference>
<dbReference type="Pfam" id="PF00176">
    <property type="entry name" value="SNF2-rel_dom"/>
    <property type="match status" value="1"/>
</dbReference>
<protein>
    <recommendedName>
        <fullName evidence="9">ATP-dependent helicase HepA</fullName>
    </recommendedName>
</protein>
<dbReference type="InterPro" id="IPR049730">
    <property type="entry name" value="SNF2/RAD54-like_C"/>
</dbReference>
<accession>A0ABX5XKH5</accession>
<dbReference type="InterPro" id="IPR027417">
    <property type="entry name" value="P-loop_NTPase"/>
</dbReference>
<dbReference type="InterPro" id="IPR014001">
    <property type="entry name" value="Helicase_ATP-bd"/>
</dbReference>
<feature type="domain" description="SWIM-type" evidence="4">
    <location>
        <begin position="50"/>
        <end position="90"/>
    </location>
</feature>
<dbReference type="PROSITE" id="PS50966">
    <property type="entry name" value="ZF_SWIM"/>
    <property type="match status" value="1"/>
</dbReference>
<keyword evidence="2" id="KW-0479">Metal-binding</keyword>
<evidence type="ECO:0000256" key="2">
    <source>
        <dbReference type="PROSITE-ProRule" id="PRU00325"/>
    </source>
</evidence>
<keyword evidence="2" id="KW-0862">Zinc</keyword>
<evidence type="ECO:0000259" key="5">
    <source>
        <dbReference type="PROSITE" id="PS51192"/>
    </source>
</evidence>
<reference evidence="7 8" key="1">
    <citation type="submission" date="2019-02" db="EMBL/GenBank/DDBJ databases">
        <title>Deep-cultivation of Planctomycetes and their phenomic and genomic characterization uncovers novel biology.</title>
        <authorList>
            <person name="Wiegand S."/>
            <person name="Jogler M."/>
            <person name="Boedeker C."/>
            <person name="Pinto D."/>
            <person name="Vollmers J."/>
            <person name="Rivas-Marin E."/>
            <person name="Kohn T."/>
            <person name="Peeters S.H."/>
            <person name="Heuer A."/>
            <person name="Rast P."/>
            <person name="Oberbeckmann S."/>
            <person name="Bunk B."/>
            <person name="Jeske O."/>
            <person name="Meyerdierks A."/>
            <person name="Storesund J.E."/>
            <person name="Kallscheuer N."/>
            <person name="Luecker S."/>
            <person name="Lage O.M."/>
            <person name="Pohl T."/>
            <person name="Merkel B.J."/>
            <person name="Hornburger P."/>
            <person name="Mueller R.-W."/>
            <person name="Bruemmer F."/>
            <person name="Labrenz M."/>
            <person name="Spormann A.M."/>
            <person name="Op den Camp H."/>
            <person name="Overmann J."/>
            <person name="Amann R."/>
            <person name="Jetten M.S.M."/>
            <person name="Mascher T."/>
            <person name="Medema M.H."/>
            <person name="Devos D.P."/>
            <person name="Kaster A.-K."/>
            <person name="Ovreas L."/>
            <person name="Rohde M."/>
            <person name="Galperin M.Y."/>
            <person name="Jogler C."/>
        </authorList>
    </citation>
    <scope>NUCLEOTIDE SEQUENCE [LARGE SCALE GENOMIC DNA]</scope>
    <source>
        <strain evidence="7 8">TBK1r</strain>
    </source>
</reference>
<evidence type="ECO:0008006" key="9">
    <source>
        <dbReference type="Google" id="ProtNLM"/>
    </source>
</evidence>
<dbReference type="SMART" id="SM00487">
    <property type="entry name" value="DEXDc"/>
    <property type="match status" value="1"/>
</dbReference>
<evidence type="ECO:0000259" key="6">
    <source>
        <dbReference type="PROSITE" id="PS51194"/>
    </source>
</evidence>
<dbReference type="SUPFAM" id="SSF52540">
    <property type="entry name" value="P-loop containing nucleoside triphosphate hydrolases"/>
    <property type="match status" value="2"/>
</dbReference>
<dbReference type="InterPro" id="IPR038718">
    <property type="entry name" value="SNF2-like_sf"/>
</dbReference>
<gene>
    <name evidence="7" type="ORF">TBK1r_14230</name>
</gene>
<dbReference type="CDD" id="cd18793">
    <property type="entry name" value="SF2_C_SNF"/>
    <property type="match status" value="1"/>
</dbReference>
<evidence type="ECO:0000313" key="8">
    <source>
        <dbReference type="Proteomes" id="UP000318081"/>
    </source>
</evidence>
<name>A0ABX5XKH5_9BACT</name>
<dbReference type="EMBL" id="CP036432">
    <property type="protein sequence ID" value="QDV82493.1"/>
    <property type="molecule type" value="Genomic_DNA"/>
</dbReference>
<keyword evidence="8" id="KW-1185">Reference proteome</keyword>
<evidence type="ECO:0000256" key="1">
    <source>
        <dbReference type="ARBA" id="ARBA00022801"/>
    </source>
</evidence>
<dbReference type="Pfam" id="PF00271">
    <property type="entry name" value="Helicase_C"/>
    <property type="match status" value="1"/>
</dbReference>
<dbReference type="PROSITE" id="PS51194">
    <property type="entry name" value="HELICASE_CTER"/>
    <property type="match status" value="1"/>
</dbReference>
<dbReference type="InterPro" id="IPR007527">
    <property type="entry name" value="Znf_SWIM"/>
</dbReference>
<feature type="domain" description="Helicase ATP-binding" evidence="5">
    <location>
        <begin position="690"/>
        <end position="858"/>
    </location>
</feature>
<dbReference type="PROSITE" id="PS51192">
    <property type="entry name" value="HELICASE_ATP_BIND_1"/>
    <property type="match status" value="1"/>
</dbReference>
<keyword evidence="1" id="KW-0378">Hydrolase</keyword>
<dbReference type="Gene3D" id="3.40.50.10810">
    <property type="entry name" value="Tandem AAA-ATPase domain"/>
    <property type="match status" value="1"/>
</dbReference>
<keyword evidence="2" id="KW-0863">Zinc-finger</keyword>
<sequence length="1144" mass="128463">MKLTAATTDEFHSGDRRRGDTVEMIGKVRLLEVGKLGLRAEVEGSMGDAYEVLLDFAELFDSSLGVSCNCPRFCDGFNCKHLWATIAKFDLLYPSPLVDTDTLDLYEVDDVVTGHPITPRVTTGPSGAARSNKPASDSKPHTPRKTQPPSWKSQLVGIASSMTAASGPSPLGLPHEHQPDSIAKAQHWFVFSTSDPANSDTLRVTAMRSERKIDGDWGRPSGVELFATDIAKLSDPTERHALAMLEPRQEANTHRFYGAYRQCNRQFSVKPLLVRESLEALHATGRLAWKLGDSKQHFEDARPVDHLSVATPTTLRLRVSPDPEKSSQLIVAAELVVPDAEVCSIEQLMWSSTIGCALLQIDSKPTAVDDDAESSDPQETLRTRLVRITPSDCRRIRAWQQTPSIRVPRKSLKSLLVELSSHHDDVDLVLDDSLEIPKRIDEPSAHCLLDQREPKSPDFTVSMSVRYPNRDLAFDCTSQWWFDADAGVVQLRNWDAERNWLSKLDHDVLDFSIDRYSSNVRLAPDRFLTVVESLRASGWNVTANGAPLRIASDFDIQVTSGVDWFDLDAEVSFDSVNASLPKLLAALQKGDATIQLDDGTVGMLPKDWLSKFVGIRESGKEHDGSIRFHRSQGLLLDLLLEEQGEVKRDRDFSKFLRQVKSFDGIKPADPPKTFTGQLRDYQRSGLGWLRFLQKFGFGGCLADDMGLGKTIQVLALLDARRKRRVPQGQTRKPSIVVVPKSLVFNWLEEASKFAPKLRVRNHTGTERKLNWDALAESPDSIDVLLTTYGTMRLDAPLLAQLQFDYAILDEAQAIKNPKSLVARAARLLPAEHRLAMTGTPIENHLGDLWSLFDFLNPGMLSNAKSSWGQLPDLEDQAQRQHVERLGKSLQPFILRRTKSEVLTELPEKVEQTLACSIDKKQRKLYDELREHYRVHLSNKVKELGLKKAKIHVLEALLRLRQAACDPRLIHPDCGVRGGKIEELLERLDELHREGRKALVFSQFTSLLGLLKQDLDQRGWNYEYLDGKTRKRAEKVRRFQNDPECQLFLISLKAGGNGLNLTAAEYVFILDPWWNPAVEAQAIDRAHRMGQTQSVNAYRMICSETVEEKIVELQKSKRNLADAIVSQNKSLIGQLTAQDLQDLLG</sequence>
<proteinExistence type="predicted"/>
<organism evidence="7 8">
    <name type="scientific">Stieleria magnilauensis</name>
    <dbReference type="NCBI Taxonomy" id="2527963"/>
    <lineage>
        <taxon>Bacteria</taxon>
        <taxon>Pseudomonadati</taxon>
        <taxon>Planctomycetota</taxon>
        <taxon>Planctomycetia</taxon>
        <taxon>Pirellulales</taxon>
        <taxon>Pirellulaceae</taxon>
        <taxon>Stieleria</taxon>
    </lineage>
</organism>
<dbReference type="Proteomes" id="UP000318081">
    <property type="component" value="Chromosome"/>
</dbReference>
<dbReference type="InterPro" id="IPR000330">
    <property type="entry name" value="SNF2_N"/>
</dbReference>
<evidence type="ECO:0000259" key="4">
    <source>
        <dbReference type="PROSITE" id="PS50966"/>
    </source>
</evidence>
<dbReference type="PANTHER" id="PTHR10799">
    <property type="entry name" value="SNF2/RAD54 HELICASE FAMILY"/>
    <property type="match status" value="1"/>
</dbReference>